<evidence type="ECO:0000313" key="3">
    <source>
        <dbReference type="EMBL" id="TIA86109.1"/>
    </source>
</evidence>
<feature type="compositionally biased region" description="Polar residues" evidence="1">
    <location>
        <begin position="85"/>
        <end position="98"/>
    </location>
</feature>
<dbReference type="SMART" id="SM00490">
    <property type="entry name" value="HELICc"/>
    <property type="match status" value="1"/>
</dbReference>
<gene>
    <name evidence="3" type="ORF">E3P99_03787</name>
</gene>
<sequence>MMQSHLPPSRPSSLGRERWGTSKAAAMPSLKEIVESDKARRAEEAKQQSQPSPSAYGRFPMQLSARAGSSRDLMPPPPSKVPPHFQQQRAQRQLSLNPYPNKRWGSKYQKPRHSFYESQLPNSSYLYNPPTATSQIYQTNEERQFDAYIQTQPTFVAPVQPGKEVSWQQIFALSSANSDMSKNEVHNAFIAFATSSTRPSLVYQNPDHEALWRTTTQALCGQLDLKASADQILKDVNLKSVSADPFFTQMVDEPSDNDSKMSVEESTESETEKASDDKMSRDAQAQQNSTDGVNVNSSLDTQDKADDSDSERTLSESELVDDAPDREADPDEADSVQPVEMSSADYKIASNPRILIIFKHPPEERLMSDCFGAFAQCITLSTTTGKLDENLVRPQVIAGSLSQVFASFSQLGIGSLTTVVLDDLFNDDDHQETLAAVAQRMQEKARDTLQVIVCCRFFSLEMVHDLVCKGPLSVLQSSKQMTFRGVDDFLFERHLAPDINVEQDIAELSETTPLIVYCAFDKHAEKLYEKIKPLQDASGLIRNHTVEDVSVLERFKRGDLKALVTTPILSRSKTIEQCPLVVIYSAPWSLKQYANAVGRPIFSNFKAKCIVISSSERETNYIRGYKTDIQPLLSMPNDYSRI</sequence>
<organism evidence="3 4">
    <name type="scientific">Wallemia hederae</name>
    <dbReference type="NCBI Taxonomy" id="1540922"/>
    <lineage>
        <taxon>Eukaryota</taxon>
        <taxon>Fungi</taxon>
        <taxon>Dikarya</taxon>
        <taxon>Basidiomycota</taxon>
        <taxon>Wallemiomycotina</taxon>
        <taxon>Wallemiomycetes</taxon>
        <taxon>Wallemiales</taxon>
        <taxon>Wallemiaceae</taxon>
        <taxon>Wallemia</taxon>
    </lineage>
</organism>
<evidence type="ECO:0000256" key="1">
    <source>
        <dbReference type="SAM" id="MobiDB-lite"/>
    </source>
</evidence>
<keyword evidence="4" id="KW-1185">Reference proteome</keyword>
<dbReference type="SUPFAM" id="SSF52540">
    <property type="entry name" value="P-loop containing nucleoside triphosphate hydrolases"/>
    <property type="match status" value="1"/>
</dbReference>
<dbReference type="AlphaFoldDB" id="A0A4T0FDZ9"/>
<dbReference type="Gene3D" id="3.40.50.300">
    <property type="entry name" value="P-loop containing nucleotide triphosphate hydrolases"/>
    <property type="match status" value="1"/>
</dbReference>
<dbReference type="EMBL" id="SPNW01000089">
    <property type="protein sequence ID" value="TIA86109.1"/>
    <property type="molecule type" value="Genomic_DNA"/>
</dbReference>
<feature type="compositionally biased region" description="Basic and acidic residues" evidence="1">
    <location>
        <begin position="270"/>
        <end position="281"/>
    </location>
</feature>
<feature type="compositionally biased region" description="Acidic residues" evidence="1">
    <location>
        <begin position="318"/>
        <end position="334"/>
    </location>
</feature>
<dbReference type="InterPro" id="IPR001650">
    <property type="entry name" value="Helicase_C-like"/>
</dbReference>
<feature type="compositionally biased region" description="Basic and acidic residues" evidence="1">
    <location>
        <begin position="32"/>
        <end position="46"/>
    </location>
</feature>
<evidence type="ECO:0000313" key="4">
    <source>
        <dbReference type="Proteomes" id="UP000310189"/>
    </source>
</evidence>
<feature type="compositionally biased region" description="Polar residues" evidence="1">
    <location>
        <begin position="283"/>
        <end position="300"/>
    </location>
</feature>
<feature type="domain" description="Helicase C-terminal" evidence="2">
    <location>
        <begin position="500"/>
        <end position="640"/>
    </location>
</feature>
<comment type="caution">
    <text evidence="3">The sequence shown here is derived from an EMBL/GenBank/DDBJ whole genome shotgun (WGS) entry which is preliminary data.</text>
</comment>
<proteinExistence type="predicted"/>
<protein>
    <recommendedName>
        <fullName evidence="2">Helicase C-terminal domain-containing protein</fullName>
    </recommendedName>
</protein>
<feature type="compositionally biased region" description="Basic and acidic residues" evidence="1">
    <location>
        <begin position="301"/>
        <end position="315"/>
    </location>
</feature>
<dbReference type="OrthoDB" id="10667850at2759"/>
<accession>A0A4T0FDZ9</accession>
<feature type="region of interest" description="Disordered" evidence="1">
    <location>
        <begin position="248"/>
        <end position="344"/>
    </location>
</feature>
<evidence type="ECO:0000259" key="2">
    <source>
        <dbReference type="PROSITE" id="PS51194"/>
    </source>
</evidence>
<reference evidence="3 4" key="1">
    <citation type="submission" date="2019-03" db="EMBL/GenBank/DDBJ databases">
        <title>Sequencing 23 genomes of Wallemia ichthyophaga.</title>
        <authorList>
            <person name="Gostincar C."/>
        </authorList>
    </citation>
    <scope>NUCLEOTIDE SEQUENCE [LARGE SCALE GENOMIC DNA]</scope>
    <source>
        <strain evidence="3 4">EXF-5753</strain>
    </source>
</reference>
<dbReference type="PROSITE" id="PS51194">
    <property type="entry name" value="HELICASE_CTER"/>
    <property type="match status" value="1"/>
</dbReference>
<dbReference type="Pfam" id="PF00271">
    <property type="entry name" value="Helicase_C"/>
    <property type="match status" value="1"/>
</dbReference>
<dbReference type="Proteomes" id="UP000310189">
    <property type="component" value="Unassembled WGS sequence"/>
</dbReference>
<dbReference type="InterPro" id="IPR027417">
    <property type="entry name" value="P-loop_NTPase"/>
</dbReference>
<name>A0A4T0FDZ9_9BASI</name>
<feature type="region of interest" description="Disordered" evidence="1">
    <location>
        <begin position="1"/>
        <end position="110"/>
    </location>
</feature>